<reference evidence="2" key="2">
    <citation type="journal article" date="2023" name="IMA Fungus">
        <title>Comparative genomic study of the Penicillium genus elucidates a diverse pangenome and 15 lateral gene transfer events.</title>
        <authorList>
            <person name="Petersen C."/>
            <person name="Sorensen T."/>
            <person name="Nielsen M.R."/>
            <person name="Sondergaard T.E."/>
            <person name="Sorensen J.L."/>
            <person name="Fitzpatrick D.A."/>
            <person name="Frisvad J.C."/>
            <person name="Nielsen K.L."/>
        </authorList>
    </citation>
    <scope>NUCLEOTIDE SEQUENCE</scope>
    <source>
        <strain evidence="2">IBT 35675</strain>
    </source>
</reference>
<dbReference type="PROSITE" id="PS50879">
    <property type="entry name" value="RNASE_H_1"/>
    <property type="match status" value="1"/>
</dbReference>
<dbReference type="CDD" id="cd09276">
    <property type="entry name" value="Rnase_HI_RT_non_LTR"/>
    <property type="match status" value="1"/>
</dbReference>
<dbReference type="Pfam" id="PF00075">
    <property type="entry name" value="RNase_H"/>
    <property type="match status" value="1"/>
</dbReference>
<evidence type="ECO:0000313" key="2">
    <source>
        <dbReference type="EMBL" id="KAJ5340349.1"/>
    </source>
</evidence>
<dbReference type="GO" id="GO:0003676">
    <property type="term" value="F:nucleic acid binding"/>
    <property type="evidence" value="ECO:0007669"/>
    <property type="project" value="InterPro"/>
</dbReference>
<dbReference type="EMBL" id="JAPZBR010000008">
    <property type="protein sequence ID" value="KAJ5340349.1"/>
    <property type="molecule type" value="Genomic_DNA"/>
</dbReference>
<sequence>MGTEDRVLLRSPENRAYPPDQKEIQALQGQVVVNGTAVSPSPVAKLLGVSFDQEMRWKEHVQQVIKHATKVTVALGGLRHLRPEQMRQLYQSCVTPVVDYASTVWHDPLRDKFHLRHLNTVERTSLLRILSAFRTVATTTLEAEAHILSTHLRLRHRAQRTIANLHTLPREHPIWDTLSRAQRRRNNIGQTIDPRPLPPWRLDPFVEIEVGSDRETAIEQAMAIRSISDIIVYSDASGCDGQLGAAVVAFNDNMDIVDCQQIQVGPMDSWSVHVAELVGIFHAFGTVFKLAHQIVRPQGRQVTATILCDSRLALQAIKSVRNRSGQRIAHTIHQAASEAQTSYIALRLQWVPGHCDNPGNDAADRMAKHAASPGKSHSFCPLLTREKAFIHGKIAARWEQEWRTPSKGGHLWEIDDTLSATHTRSRYQTSSLSSI</sequence>
<dbReference type="InterPro" id="IPR036397">
    <property type="entry name" value="RNaseH_sf"/>
</dbReference>
<dbReference type="InterPro" id="IPR002156">
    <property type="entry name" value="RNaseH_domain"/>
</dbReference>
<dbReference type="Gene3D" id="3.30.420.10">
    <property type="entry name" value="Ribonuclease H-like superfamily/Ribonuclease H"/>
    <property type="match status" value="1"/>
</dbReference>
<evidence type="ECO:0000313" key="3">
    <source>
        <dbReference type="Proteomes" id="UP001148299"/>
    </source>
</evidence>
<feature type="non-terminal residue" evidence="2">
    <location>
        <position position="1"/>
    </location>
</feature>
<organism evidence="2 3">
    <name type="scientific">Penicillium brevicompactum</name>
    <dbReference type="NCBI Taxonomy" id="5074"/>
    <lineage>
        <taxon>Eukaryota</taxon>
        <taxon>Fungi</taxon>
        <taxon>Dikarya</taxon>
        <taxon>Ascomycota</taxon>
        <taxon>Pezizomycotina</taxon>
        <taxon>Eurotiomycetes</taxon>
        <taxon>Eurotiomycetidae</taxon>
        <taxon>Eurotiales</taxon>
        <taxon>Aspergillaceae</taxon>
        <taxon>Penicillium</taxon>
    </lineage>
</organism>
<accession>A0A9W9QPR6</accession>
<gene>
    <name evidence="2" type="ORF">N7541_009473</name>
</gene>
<reference evidence="2" key="1">
    <citation type="submission" date="2022-12" db="EMBL/GenBank/DDBJ databases">
        <authorList>
            <person name="Petersen C."/>
        </authorList>
    </citation>
    <scope>NUCLEOTIDE SEQUENCE</scope>
    <source>
        <strain evidence="2">IBT 35675</strain>
    </source>
</reference>
<dbReference type="InterPro" id="IPR012337">
    <property type="entry name" value="RNaseH-like_sf"/>
</dbReference>
<evidence type="ECO:0000259" key="1">
    <source>
        <dbReference type="PROSITE" id="PS50879"/>
    </source>
</evidence>
<protein>
    <recommendedName>
        <fullName evidence="1">RNase H type-1 domain-containing protein</fullName>
    </recommendedName>
</protein>
<comment type="caution">
    <text evidence="2">The sequence shown here is derived from an EMBL/GenBank/DDBJ whole genome shotgun (WGS) entry which is preliminary data.</text>
</comment>
<feature type="domain" description="RNase H type-1" evidence="1">
    <location>
        <begin position="226"/>
        <end position="372"/>
    </location>
</feature>
<name>A0A9W9QPR6_PENBR</name>
<dbReference type="GO" id="GO:0004523">
    <property type="term" value="F:RNA-DNA hybrid ribonuclease activity"/>
    <property type="evidence" value="ECO:0007669"/>
    <property type="project" value="InterPro"/>
</dbReference>
<dbReference type="SUPFAM" id="SSF53098">
    <property type="entry name" value="Ribonuclease H-like"/>
    <property type="match status" value="1"/>
</dbReference>
<dbReference type="AlphaFoldDB" id="A0A9W9QPR6"/>
<keyword evidence="3" id="KW-1185">Reference proteome</keyword>
<dbReference type="Proteomes" id="UP001148299">
    <property type="component" value="Unassembled WGS sequence"/>
</dbReference>
<proteinExistence type="predicted"/>